<sequence length="159" mass="18082">MVPIKLLLIDDNQDNIILIEVALQRNTNWTVLTASNAIEGITKAEVEIPDVILLDLIMPDLDGLTVYDILKNNSFTRTIPIIFITAMVSTKVLNELEATDVAGIITKPFNTVTLASDISKMCGWNWNIFEKKNRLKTWEICEDEKKTNNFNFRIVPFLI</sequence>
<dbReference type="OrthoDB" id="9759232at2"/>
<dbReference type="Pfam" id="PF00072">
    <property type="entry name" value="Response_reg"/>
    <property type="match status" value="1"/>
</dbReference>
<dbReference type="PANTHER" id="PTHR44591:SF22">
    <property type="entry name" value="CHEY SUBFAMILY"/>
    <property type="match status" value="1"/>
</dbReference>
<dbReference type="Proteomes" id="UP000010473">
    <property type="component" value="Chromosome"/>
</dbReference>
<organism evidence="4 5">
    <name type="scientific">Stanieria cyanosphaera (strain ATCC 29371 / PCC 7437)</name>
    <dbReference type="NCBI Taxonomy" id="111780"/>
    <lineage>
        <taxon>Bacteria</taxon>
        <taxon>Bacillati</taxon>
        <taxon>Cyanobacteriota</taxon>
        <taxon>Cyanophyceae</taxon>
        <taxon>Pleurocapsales</taxon>
        <taxon>Dermocarpellaceae</taxon>
        <taxon>Stanieria</taxon>
    </lineage>
</organism>
<dbReference type="InterPro" id="IPR050595">
    <property type="entry name" value="Bact_response_regulator"/>
</dbReference>
<dbReference type="InterPro" id="IPR011006">
    <property type="entry name" value="CheY-like_superfamily"/>
</dbReference>
<evidence type="ECO:0000259" key="3">
    <source>
        <dbReference type="PROSITE" id="PS50110"/>
    </source>
</evidence>
<evidence type="ECO:0000256" key="2">
    <source>
        <dbReference type="PROSITE-ProRule" id="PRU00169"/>
    </source>
</evidence>
<dbReference type="PROSITE" id="PS50110">
    <property type="entry name" value="RESPONSE_REGULATORY"/>
    <property type="match status" value="1"/>
</dbReference>
<dbReference type="SMART" id="SM00448">
    <property type="entry name" value="REC"/>
    <property type="match status" value="1"/>
</dbReference>
<dbReference type="RefSeq" id="WP_015193554.1">
    <property type="nucleotide sequence ID" value="NC_019748.1"/>
</dbReference>
<dbReference type="SUPFAM" id="SSF52172">
    <property type="entry name" value="CheY-like"/>
    <property type="match status" value="1"/>
</dbReference>
<dbReference type="HOGENOM" id="CLU_000445_69_17_3"/>
<evidence type="ECO:0000313" key="5">
    <source>
        <dbReference type="Proteomes" id="UP000010473"/>
    </source>
</evidence>
<proteinExistence type="predicted"/>
<dbReference type="eggNOG" id="COG0784">
    <property type="taxonomic scope" value="Bacteria"/>
</dbReference>
<feature type="modified residue" description="4-aspartylphosphate" evidence="2">
    <location>
        <position position="55"/>
    </location>
</feature>
<dbReference type="Gene3D" id="3.40.50.2300">
    <property type="match status" value="1"/>
</dbReference>
<feature type="domain" description="Response regulatory" evidence="3">
    <location>
        <begin position="5"/>
        <end position="122"/>
    </location>
</feature>
<protein>
    <submittedName>
        <fullName evidence="4">Response regulator receiver protein</fullName>
    </submittedName>
</protein>
<dbReference type="AlphaFoldDB" id="K9XUY0"/>
<dbReference type="EMBL" id="CP003653">
    <property type="protein sequence ID" value="AFZ35886.1"/>
    <property type="molecule type" value="Genomic_DNA"/>
</dbReference>
<keyword evidence="1 2" id="KW-0597">Phosphoprotein</keyword>
<dbReference type="KEGG" id="scs:Sta7437_2345"/>
<dbReference type="STRING" id="111780.Sta7437_2345"/>
<keyword evidence="5" id="KW-1185">Reference proteome</keyword>
<reference evidence="5" key="1">
    <citation type="journal article" date="2013" name="Proc. Natl. Acad. Sci. U.S.A.">
        <title>Improving the coverage of the cyanobacterial phylum using diversity-driven genome sequencing.</title>
        <authorList>
            <person name="Shih P.M."/>
            <person name="Wu D."/>
            <person name="Latifi A."/>
            <person name="Axen S.D."/>
            <person name="Fewer D.P."/>
            <person name="Talla E."/>
            <person name="Calteau A."/>
            <person name="Cai F."/>
            <person name="Tandeau de Marsac N."/>
            <person name="Rippka R."/>
            <person name="Herdman M."/>
            <person name="Sivonen K."/>
            <person name="Coursin T."/>
            <person name="Laurent T."/>
            <person name="Goodwin L."/>
            <person name="Nolan M."/>
            <person name="Davenport K.W."/>
            <person name="Han C.S."/>
            <person name="Rubin E.M."/>
            <person name="Eisen J.A."/>
            <person name="Woyke T."/>
            <person name="Gugger M."/>
            <person name="Kerfeld C.A."/>
        </authorList>
    </citation>
    <scope>NUCLEOTIDE SEQUENCE [LARGE SCALE GENOMIC DNA]</scope>
    <source>
        <strain evidence="5">ATCC 29371 / PCC 7437</strain>
    </source>
</reference>
<evidence type="ECO:0000256" key="1">
    <source>
        <dbReference type="ARBA" id="ARBA00022553"/>
    </source>
</evidence>
<dbReference type="PANTHER" id="PTHR44591">
    <property type="entry name" value="STRESS RESPONSE REGULATOR PROTEIN 1"/>
    <property type="match status" value="1"/>
</dbReference>
<name>K9XUY0_STAC7</name>
<gene>
    <name evidence="4" type="ordered locus">Sta7437_2345</name>
</gene>
<dbReference type="InterPro" id="IPR001789">
    <property type="entry name" value="Sig_transdc_resp-reg_receiver"/>
</dbReference>
<evidence type="ECO:0000313" key="4">
    <source>
        <dbReference type="EMBL" id="AFZ35886.1"/>
    </source>
</evidence>
<dbReference type="GO" id="GO:0000160">
    <property type="term" value="P:phosphorelay signal transduction system"/>
    <property type="evidence" value="ECO:0007669"/>
    <property type="project" value="InterPro"/>
</dbReference>
<accession>K9XUY0</accession>